<dbReference type="Pfam" id="PF08737">
    <property type="entry name" value="Rgp1"/>
    <property type="match status" value="1"/>
</dbReference>
<feature type="region of interest" description="Disordered" evidence="1">
    <location>
        <begin position="757"/>
        <end position="796"/>
    </location>
</feature>
<proteinExistence type="predicted"/>
<dbReference type="Proteomes" id="UP000030653">
    <property type="component" value="Unassembled WGS sequence"/>
</dbReference>
<name>M5FU12_DACPD</name>
<keyword evidence="3" id="KW-1185">Reference proteome</keyword>
<evidence type="ECO:0000256" key="1">
    <source>
        <dbReference type="SAM" id="MobiDB-lite"/>
    </source>
</evidence>
<sequence>MSSSDAGIQVTVTPAQSAFFAGETFTVSVTFTNAHRAAPPRSQPRSASAAQTHRRGVQSVSSVPLARPPTSPGSPQTANALTAGFLALEDTPQRKRRGLVGHEGLQNPRVFAVATESSARRRRFTPKSLSVSITANELVERLVGRTGNSTPSSPECEAGGAASLRGSNAPFASHNLSSRARNAALPIHPAHPHARKQSVQDFQAQEVSTPFSLSLDPIAEHSAATPPTPFAPSPLPPTIPVLDNNVHQQRDAFTARQIRPNARLGQSKRSGLANATTDLGLGKPSSIDISGGHQPRSAFSSTFSPPGTEVLLWAYVQLIGRIELDEGVVPFHIVDKLKDGLSANSAVGRGSMDIGSSHSPSTSFLTSVLLQKTPRSPFMRHQRASPSLFSSLPSFGLSSLFSPSRSSPFSSPSVNRDEEDALPTLDLQPSVLAVDLVLSPGESRTYTYTLALPPSLPPTFRGKAVRFNYELLVGTCHTASMTAGISLPSPGIFEEHRKKKVMKIPVRVYNFVSVENPQLCYDLMWSSHADKSIRQGRVDEHVPNMKKTRDMRHSSECKTPASVVAKQLVDEMTRSDRLHFAPEEEELWSCREAVEILTRNSRKVSYDIGKDGEQVAVLTLVKSSYRVGETISGVVEFNNSSRARVLKFSAFLEAHEQLPTAFVNARHLDLRRVHAEYHSTLTTNTAQLPFSLDVPSDASPAFRFAAVDFSEGEGGLRWRVRVCFLVVIAAGLSRHLVPEGYEDDWGTAWRASSTLTPLASRGMPSPSSMTSTPLPGSWNSSAGSPSSGGEARNGGSVDWQEVKAETVECDIPLAIWPGNTLFRPVETIFAA</sequence>
<dbReference type="RefSeq" id="XP_040625877.1">
    <property type="nucleotide sequence ID" value="XM_040770555.1"/>
</dbReference>
<dbReference type="STRING" id="1858805.M5FU12"/>
<dbReference type="PANTHER" id="PTHR12507">
    <property type="entry name" value="REDUCED GROWTH PHENOTYPE 1 RGP1, YEAST -RELATED"/>
    <property type="match status" value="1"/>
</dbReference>
<protein>
    <submittedName>
        <fullName evidence="2">Rgp1-domain-containing protein</fullName>
    </submittedName>
</protein>
<dbReference type="GeneID" id="63685617"/>
<organism evidence="2 3">
    <name type="scientific">Dacryopinax primogenitus (strain DJM 731)</name>
    <name type="common">Brown rot fungus</name>
    <dbReference type="NCBI Taxonomy" id="1858805"/>
    <lineage>
        <taxon>Eukaryota</taxon>
        <taxon>Fungi</taxon>
        <taxon>Dikarya</taxon>
        <taxon>Basidiomycota</taxon>
        <taxon>Agaricomycotina</taxon>
        <taxon>Dacrymycetes</taxon>
        <taxon>Dacrymycetales</taxon>
        <taxon>Dacrymycetaceae</taxon>
        <taxon>Dacryopinax</taxon>
    </lineage>
</organism>
<feature type="region of interest" description="Disordered" evidence="1">
    <location>
        <begin position="35"/>
        <end position="78"/>
    </location>
</feature>
<reference evidence="2 3" key="1">
    <citation type="journal article" date="2012" name="Science">
        <title>The Paleozoic origin of enzymatic lignin decomposition reconstructed from 31 fungal genomes.</title>
        <authorList>
            <person name="Floudas D."/>
            <person name="Binder M."/>
            <person name="Riley R."/>
            <person name="Barry K."/>
            <person name="Blanchette R.A."/>
            <person name="Henrissat B."/>
            <person name="Martinez A.T."/>
            <person name="Otillar R."/>
            <person name="Spatafora J.W."/>
            <person name="Yadav J.S."/>
            <person name="Aerts A."/>
            <person name="Benoit I."/>
            <person name="Boyd A."/>
            <person name="Carlson A."/>
            <person name="Copeland A."/>
            <person name="Coutinho P.M."/>
            <person name="de Vries R.P."/>
            <person name="Ferreira P."/>
            <person name="Findley K."/>
            <person name="Foster B."/>
            <person name="Gaskell J."/>
            <person name="Glotzer D."/>
            <person name="Gorecki P."/>
            <person name="Heitman J."/>
            <person name="Hesse C."/>
            <person name="Hori C."/>
            <person name="Igarashi K."/>
            <person name="Jurgens J.A."/>
            <person name="Kallen N."/>
            <person name="Kersten P."/>
            <person name="Kohler A."/>
            <person name="Kuees U."/>
            <person name="Kumar T.K.A."/>
            <person name="Kuo A."/>
            <person name="LaButti K."/>
            <person name="Larrondo L.F."/>
            <person name="Lindquist E."/>
            <person name="Ling A."/>
            <person name="Lombard V."/>
            <person name="Lucas S."/>
            <person name="Lundell T."/>
            <person name="Martin R."/>
            <person name="McLaughlin D.J."/>
            <person name="Morgenstern I."/>
            <person name="Morin E."/>
            <person name="Murat C."/>
            <person name="Nagy L.G."/>
            <person name="Nolan M."/>
            <person name="Ohm R.A."/>
            <person name="Patyshakuliyeva A."/>
            <person name="Rokas A."/>
            <person name="Ruiz-Duenas F.J."/>
            <person name="Sabat G."/>
            <person name="Salamov A."/>
            <person name="Samejima M."/>
            <person name="Schmutz J."/>
            <person name="Slot J.C."/>
            <person name="St John F."/>
            <person name="Stenlid J."/>
            <person name="Sun H."/>
            <person name="Sun S."/>
            <person name="Syed K."/>
            <person name="Tsang A."/>
            <person name="Wiebenga A."/>
            <person name="Young D."/>
            <person name="Pisabarro A."/>
            <person name="Eastwood D.C."/>
            <person name="Martin F."/>
            <person name="Cullen D."/>
            <person name="Grigoriev I.V."/>
            <person name="Hibbett D.S."/>
        </authorList>
    </citation>
    <scope>NUCLEOTIDE SEQUENCE [LARGE SCALE GENOMIC DNA]</scope>
    <source>
        <strain evidence="2 3">DJM-731 SS1</strain>
    </source>
</reference>
<evidence type="ECO:0000313" key="3">
    <source>
        <dbReference type="Proteomes" id="UP000030653"/>
    </source>
</evidence>
<evidence type="ECO:0000313" key="2">
    <source>
        <dbReference type="EMBL" id="EJT98979.1"/>
    </source>
</evidence>
<dbReference type="EMBL" id="JH795871">
    <property type="protein sequence ID" value="EJT98979.1"/>
    <property type="molecule type" value="Genomic_DNA"/>
</dbReference>
<feature type="region of interest" description="Disordered" evidence="1">
    <location>
        <begin position="142"/>
        <end position="173"/>
    </location>
</feature>
<gene>
    <name evidence="2" type="ORF">DACRYDRAFT_118280</name>
</gene>
<dbReference type="OrthoDB" id="1918at2759"/>
<dbReference type="AlphaFoldDB" id="M5FU12"/>
<dbReference type="OMA" id="VLGHDLM"/>
<dbReference type="HOGENOM" id="CLU_005984_0_0_1"/>
<dbReference type="InterPro" id="IPR014848">
    <property type="entry name" value="Rgp1"/>
</dbReference>
<accession>M5FU12</accession>
<feature type="compositionally biased region" description="Low complexity" evidence="1">
    <location>
        <begin position="760"/>
        <end position="789"/>
    </location>
</feature>